<gene>
    <name evidence="2" type="ORF">ACFFTL_20080</name>
</gene>
<dbReference type="EMBL" id="JBHMCG010000097">
    <property type="protein sequence ID" value="MFB9574525.1"/>
    <property type="molecule type" value="Genomic_DNA"/>
</dbReference>
<organism evidence="2 3">
    <name type="scientific">Streptomyces yanii</name>
    <dbReference type="NCBI Taxonomy" id="78510"/>
    <lineage>
        <taxon>Bacteria</taxon>
        <taxon>Bacillati</taxon>
        <taxon>Actinomycetota</taxon>
        <taxon>Actinomycetes</taxon>
        <taxon>Kitasatosporales</taxon>
        <taxon>Streptomycetaceae</taxon>
        <taxon>Streptomyces</taxon>
    </lineage>
</organism>
<dbReference type="SMART" id="SM00530">
    <property type="entry name" value="HTH_XRE"/>
    <property type="match status" value="1"/>
</dbReference>
<dbReference type="RefSeq" id="WP_386144186.1">
    <property type="nucleotide sequence ID" value="NZ_BAAAXD010000045.1"/>
</dbReference>
<accession>A0ABV5R9K5</accession>
<proteinExistence type="predicted"/>
<evidence type="ECO:0000313" key="2">
    <source>
        <dbReference type="EMBL" id="MFB9574525.1"/>
    </source>
</evidence>
<dbReference type="Pfam" id="PF13560">
    <property type="entry name" value="HTH_31"/>
    <property type="match status" value="1"/>
</dbReference>
<feature type="domain" description="HTH cro/C1-type" evidence="1">
    <location>
        <begin position="16"/>
        <end position="75"/>
    </location>
</feature>
<dbReference type="InterPro" id="IPR010982">
    <property type="entry name" value="Lambda_DNA-bd_dom_sf"/>
</dbReference>
<keyword evidence="3" id="KW-1185">Reference proteome</keyword>
<sequence length="99" mass="11044">MSSDYQQARAALGARLRELRASRPGRPLTGSELAASLGWTQSKISKLENGRQTATPEDLRLWAVATGHLDTYDELHARLQGFESHVRSWRRQLASATAR</sequence>
<name>A0ABV5R9K5_9ACTN</name>
<dbReference type="InterPro" id="IPR001387">
    <property type="entry name" value="Cro/C1-type_HTH"/>
</dbReference>
<evidence type="ECO:0000259" key="1">
    <source>
        <dbReference type="PROSITE" id="PS50943"/>
    </source>
</evidence>
<dbReference type="Proteomes" id="UP001589710">
    <property type="component" value="Unassembled WGS sequence"/>
</dbReference>
<reference evidence="2 3" key="1">
    <citation type="submission" date="2024-09" db="EMBL/GenBank/DDBJ databases">
        <authorList>
            <person name="Sun Q."/>
            <person name="Mori K."/>
        </authorList>
    </citation>
    <scope>NUCLEOTIDE SEQUENCE [LARGE SCALE GENOMIC DNA]</scope>
    <source>
        <strain evidence="2 3">JCM 3331</strain>
    </source>
</reference>
<comment type="caution">
    <text evidence="2">The sequence shown here is derived from an EMBL/GenBank/DDBJ whole genome shotgun (WGS) entry which is preliminary data.</text>
</comment>
<protein>
    <submittedName>
        <fullName evidence="2">Helix-turn-helix domain-containing protein</fullName>
    </submittedName>
</protein>
<dbReference type="SUPFAM" id="SSF47413">
    <property type="entry name" value="lambda repressor-like DNA-binding domains"/>
    <property type="match status" value="1"/>
</dbReference>
<dbReference type="CDD" id="cd00093">
    <property type="entry name" value="HTH_XRE"/>
    <property type="match status" value="1"/>
</dbReference>
<dbReference type="PROSITE" id="PS50943">
    <property type="entry name" value="HTH_CROC1"/>
    <property type="match status" value="1"/>
</dbReference>
<dbReference type="Gene3D" id="1.10.260.40">
    <property type="entry name" value="lambda repressor-like DNA-binding domains"/>
    <property type="match status" value="1"/>
</dbReference>
<evidence type="ECO:0000313" key="3">
    <source>
        <dbReference type="Proteomes" id="UP001589710"/>
    </source>
</evidence>